<accession>A0ABS8V0B2</accession>
<dbReference type="PANTHER" id="PTHR22844:SF381">
    <property type="entry name" value="F-BOX AND WD40 DOMAIN PROTEIN"/>
    <property type="match status" value="1"/>
</dbReference>
<dbReference type="InterPro" id="IPR011047">
    <property type="entry name" value="Quinoprotein_ADH-like_sf"/>
</dbReference>
<evidence type="ECO:0000313" key="3">
    <source>
        <dbReference type="Proteomes" id="UP000823775"/>
    </source>
</evidence>
<protein>
    <submittedName>
        <fullName evidence="2">Uncharacterized protein</fullName>
    </submittedName>
</protein>
<feature type="transmembrane region" description="Helical" evidence="1">
    <location>
        <begin position="112"/>
        <end position="130"/>
    </location>
</feature>
<keyword evidence="3" id="KW-1185">Reference proteome</keyword>
<proteinExistence type="predicted"/>
<comment type="caution">
    <text evidence="2">The sequence shown here is derived from an EMBL/GenBank/DDBJ whole genome shotgun (WGS) entry which is preliminary data.</text>
</comment>
<dbReference type="PANTHER" id="PTHR22844">
    <property type="entry name" value="F-BOX AND WD40 DOMAIN PROTEIN"/>
    <property type="match status" value="1"/>
</dbReference>
<evidence type="ECO:0000256" key="1">
    <source>
        <dbReference type="SAM" id="Phobius"/>
    </source>
</evidence>
<dbReference type="Proteomes" id="UP000823775">
    <property type="component" value="Unassembled WGS sequence"/>
</dbReference>
<dbReference type="InterPro" id="IPR045182">
    <property type="entry name" value="JINGUBANG-like"/>
</dbReference>
<name>A0ABS8V0B2_DATST</name>
<keyword evidence="1" id="KW-0472">Membrane</keyword>
<reference evidence="2 3" key="1">
    <citation type="journal article" date="2021" name="BMC Genomics">
        <title>Datura genome reveals duplications of psychoactive alkaloid biosynthetic genes and high mutation rate following tissue culture.</title>
        <authorList>
            <person name="Rajewski A."/>
            <person name="Carter-House D."/>
            <person name="Stajich J."/>
            <person name="Litt A."/>
        </authorList>
    </citation>
    <scope>NUCLEOTIDE SEQUENCE [LARGE SCALE GENOMIC DNA]</scope>
    <source>
        <strain evidence="2">AR-01</strain>
    </source>
</reference>
<evidence type="ECO:0000313" key="2">
    <source>
        <dbReference type="EMBL" id="MCD9639654.1"/>
    </source>
</evidence>
<dbReference type="EMBL" id="JACEIK010002967">
    <property type="protein sequence ID" value="MCD9639654.1"/>
    <property type="molecule type" value="Genomic_DNA"/>
</dbReference>
<feature type="non-terminal residue" evidence="2">
    <location>
        <position position="1"/>
    </location>
</feature>
<organism evidence="2 3">
    <name type="scientific">Datura stramonium</name>
    <name type="common">Jimsonweed</name>
    <name type="synonym">Common thornapple</name>
    <dbReference type="NCBI Taxonomy" id="4076"/>
    <lineage>
        <taxon>Eukaryota</taxon>
        <taxon>Viridiplantae</taxon>
        <taxon>Streptophyta</taxon>
        <taxon>Embryophyta</taxon>
        <taxon>Tracheophyta</taxon>
        <taxon>Spermatophyta</taxon>
        <taxon>Magnoliopsida</taxon>
        <taxon>eudicotyledons</taxon>
        <taxon>Gunneridae</taxon>
        <taxon>Pentapetalae</taxon>
        <taxon>asterids</taxon>
        <taxon>lamiids</taxon>
        <taxon>Solanales</taxon>
        <taxon>Solanaceae</taxon>
        <taxon>Solanoideae</taxon>
        <taxon>Datureae</taxon>
        <taxon>Datura</taxon>
    </lineage>
</organism>
<sequence length="156" mass="18236">GRSTVPGVGSLEPTPATRPCQSHDYLRREIFTDHQDKKVRVWKIQAKNPGTYKRAGTLPSFFDIFNASIKPRNYVEVKCNRSGLWIKHIDAISCLSVDQTQGLLYSVSWDRTFKVSTLCIIYITIIYFFFPVDLHYWNKEEGWEWKLRNATDFIQI</sequence>
<keyword evidence="1" id="KW-1133">Transmembrane helix</keyword>
<keyword evidence="1" id="KW-0812">Transmembrane</keyword>
<gene>
    <name evidence="2" type="ORF">HAX54_024306</name>
</gene>
<dbReference type="SUPFAM" id="SSF50998">
    <property type="entry name" value="Quinoprotein alcohol dehydrogenase-like"/>
    <property type="match status" value="1"/>
</dbReference>